<keyword evidence="3" id="KW-1185">Reference proteome</keyword>
<feature type="compositionally biased region" description="Polar residues" evidence="1">
    <location>
        <begin position="38"/>
        <end position="56"/>
    </location>
</feature>
<protein>
    <submittedName>
        <fullName evidence="2">DUF928 domain-containing protein</fullName>
    </submittedName>
</protein>
<feature type="region of interest" description="Disordered" evidence="1">
    <location>
        <begin position="38"/>
        <end position="89"/>
    </location>
</feature>
<accession>A0ABV4X2N3</accession>
<comment type="caution">
    <text evidence="2">The sequence shown here is derived from an EMBL/GenBank/DDBJ whole genome shotgun (WGS) entry which is preliminary data.</text>
</comment>
<evidence type="ECO:0000313" key="2">
    <source>
        <dbReference type="EMBL" id="MFB2877019.1"/>
    </source>
</evidence>
<dbReference type="RefSeq" id="WP_413270130.1">
    <property type="nucleotide sequence ID" value="NZ_JBHFNQ010000066.1"/>
</dbReference>
<dbReference type="Pfam" id="PF06051">
    <property type="entry name" value="DUF928"/>
    <property type="match status" value="1"/>
</dbReference>
<dbReference type="InterPro" id="IPR010328">
    <property type="entry name" value="DUF928"/>
</dbReference>
<sequence length="266" mass="29879">MLINLLKLGKLILAIFLPIASILLDFTPVKTLGQSYYPSSSVANNSKQQVNENTPPTSDPRRAGGGENTPPPPGQGRPGGGLSGSESCRKTDKPLTALVPLNIQQRLTTSEHPTFWFYIPFTPDEIQSIEFSLHDRDENTIYRTSFVPSKTPGIIGVRLPSVPKYALQQGKYYHWYLIVKCKSDSNSNPGLSVNEWVQRVALPNTSTNQINPDIWYDSLTQLAELRRNNPEDKEIQRQWINLLQSAKLENIAEEPIVEIIQLQENQ</sequence>
<dbReference type="EMBL" id="JBHFNQ010000066">
    <property type="protein sequence ID" value="MFB2877019.1"/>
    <property type="molecule type" value="Genomic_DNA"/>
</dbReference>
<evidence type="ECO:0000256" key="1">
    <source>
        <dbReference type="SAM" id="MobiDB-lite"/>
    </source>
</evidence>
<gene>
    <name evidence="2" type="ORF">ACE1CC_09020</name>
</gene>
<reference evidence="2 3" key="1">
    <citation type="submission" date="2024-09" db="EMBL/GenBank/DDBJ databases">
        <title>Floridaenema gen nov. (Aerosakkonemataceae, Aerosakkonematales ord. nov., Cyanobacteria) from benthic tropical and subtropical fresh waters, with the description of four new species.</title>
        <authorList>
            <person name="Moretto J.A."/>
            <person name="Berthold D.E."/>
            <person name="Lefler F.W."/>
            <person name="Huang I.-S."/>
            <person name="Laughinghouse H. IV."/>
        </authorList>
    </citation>
    <scope>NUCLEOTIDE SEQUENCE [LARGE SCALE GENOMIC DNA]</scope>
    <source>
        <strain evidence="2 3">BLCC-F46</strain>
    </source>
</reference>
<name>A0ABV4X2N3_9CYAN</name>
<evidence type="ECO:0000313" key="3">
    <source>
        <dbReference type="Proteomes" id="UP001576774"/>
    </source>
</evidence>
<proteinExistence type="predicted"/>
<organism evidence="2 3">
    <name type="scientific">Floridaenema aerugineum BLCC-F46</name>
    <dbReference type="NCBI Taxonomy" id="3153654"/>
    <lineage>
        <taxon>Bacteria</taxon>
        <taxon>Bacillati</taxon>
        <taxon>Cyanobacteriota</taxon>
        <taxon>Cyanophyceae</taxon>
        <taxon>Oscillatoriophycideae</taxon>
        <taxon>Aerosakkonematales</taxon>
        <taxon>Aerosakkonemataceae</taxon>
        <taxon>Floridanema</taxon>
        <taxon>Floridanema aerugineum</taxon>
    </lineage>
</organism>
<dbReference type="Proteomes" id="UP001576774">
    <property type="component" value="Unassembled WGS sequence"/>
</dbReference>